<evidence type="ECO:0000256" key="1">
    <source>
        <dbReference type="SAM" id="MobiDB-lite"/>
    </source>
</evidence>
<feature type="chain" id="PRO_5045437994" evidence="2">
    <location>
        <begin position="22"/>
        <end position="295"/>
    </location>
</feature>
<dbReference type="EMBL" id="JAQQWK010000010">
    <property type="protein sequence ID" value="KAK8029867.1"/>
    <property type="molecule type" value="Genomic_DNA"/>
</dbReference>
<proteinExistence type="predicted"/>
<protein>
    <submittedName>
        <fullName evidence="3">Uncharacterized protein</fullName>
    </submittedName>
</protein>
<gene>
    <name evidence="3" type="ORF">PG993_011158</name>
</gene>
<evidence type="ECO:0000313" key="3">
    <source>
        <dbReference type="EMBL" id="KAK8029867.1"/>
    </source>
</evidence>
<feature type="signal peptide" evidence="2">
    <location>
        <begin position="1"/>
        <end position="21"/>
    </location>
</feature>
<keyword evidence="4" id="KW-1185">Reference proteome</keyword>
<dbReference type="Proteomes" id="UP001444661">
    <property type="component" value="Unassembled WGS sequence"/>
</dbReference>
<feature type="region of interest" description="Disordered" evidence="1">
    <location>
        <begin position="194"/>
        <end position="267"/>
    </location>
</feature>
<feature type="compositionally biased region" description="Basic and acidic residues" evidence="1">
    <location>
        <begin position="215"/>
        <end position="226"/>
    </location>
</feature>
<evidence type="ECO:0000313" key="4">
    <source>
        <dbReference type="Proteomes" id="UP001444661"/>
    </source>
</evidence>
<comment type="caution">
    <text evidence="3">The sequence shown here is derived from an EMBL/GenBank/DDBJ whole genome shotgun (WGS) entry which is preliminary data.</text>
</comment>
<name>A0ABR1SDE7_9PEZI</name>
<accession>A0ABR1SDE7</accession>
<feature type="compositionally biased region" description="Gly residues" evidence="1">
    <location>
        <begin position="229"/>
        <end position="253"/>
    </location>
</feature>
<organism evidence="3 4">
    <name type="scientific">Apiospora rasikravindrae</name>
    <dbReference type="NCBI Taxonomy" id="990691"/>
    <lineage>
        <taxon>Eukaryota</taxon>
        <taxon>Fungi</taxon>
        <taxon>Dikarya</taxon>
        <taxon>Ascomycota</taxon>
        <taxon>Pezizomycotina</taxon>
        <taxon>Sordariomycetes</taxon>
        <taxon>Xylariomycetidae</taxon>
        <taxon>Amphisphaeriales</taxon>
        <taxon>Apiosporaceae</taxon>
        <taxon>Apiospora</taxon>
    </lineage>
</organism>
<reference evidence="3 4" key="1">
    <citation type="submission" date="2023-01" db="EMBL/GenBank/DDBJ databases">
        <title>Analysis of 21 Apiospora genomes using comparative genomics revels a genus with tremendous synthesis potential of carbohydrate active enzymes and secondary metabolites.</title>
        <authorList>
            <person name="Sorensen T."/>
        </authorList>
    </citation>
    <scope>NUCLEOTIDE SEQUENCE [LARGE SCALE GENOMIC DNA]</scope>
    <source>
        <strain evidence="3 4">CBS 33761</strain>
    </source>
</reference>
<evidence type="ECO:0000256" key="2">
    <source>
        <dbReference type="SAM" id="SignalP"/>
    </source>
</evidence>
<feature type="compositionally biased region" description="Low complexity" evidence="1">
    <location>
        <begin position="194"/>
        <end position="209"/>
    </location>
</feature>
<keyword evidence="2" id="KW-0732">Signal</keyword>
<sequence length="295" mass="29241">MLHRTGCVLLLLAALSSVAQAAFSTTKSSTSTFLLPSISTSASEHIYATLITADDATTLWALGCQPDVSAATPTCTGAFRPRRTLTSGPSTMHLELGDRGGGSSDYDCTRALADSGGSSSPFTCRINSGPAAQIGAAATATTTTLTAAGAWMTPVTVIGDAARRRKKTTHVRTTTIVNAGNAATSTLTETVDDATATTAASSQKPTTTSGGNGEACKRDVVLEKRKSGTGAGTGGSTAGDGTTGDGAEGGSAGTPGATKGNKNGHGCSAASRVEGGWQFISGMAGVCLLVLVGAI</sequence>